<feature type="binding site" evidence="12">
    <location>
        <position position="204"/>
    </location>
    <ligand>
        <name>[4Fe-4S] cluster</name>
        <dbReference type="ChEBI" id="CHEBI:49883"/>
    </ligand>
</feature>
<dbReference type="PIRSF" id="PIRSF001435">
    <property type="entry name" value="Nth"/>
    <property type="match status" value="1"/>
</dbReference>
<dbReference type="InterPro" id="IPR004036">
    <property type="entry name" value="Endonuclease-III-like_CS2"/>
</dbReference>
<dbReference type="CDD" id="cd00056">
    <property type="entry name" value="ENDO3c"/>
    <property type="match status" value="1"/>
</dbReference>
<feature type="domain" description="HhH-GPD" evidence="13">
    <location>
        <begin position="45"/>
        <end position="192"/>
    </location>
</feature>
<sequence>MSLSTAASRRAAALVVLSVLETTHADAHCALHHADPWQLLVATMLSAQCTDERVNQVTPALFARYPDVAAFAEADLGELEEAIRSTGFFRNKARSIQAAARVLLTDFAGRVPTSLEQLVSLPGVGRKTANVVLGVAFGQAGMVVDTHVKRIAFRLGWTAEQDPEKIERDLRWLLPAEKWTQTGHVLIFHGRRICKAPTPQCSHCPVSKPCPRRGVVNSR</sequence>
<keyword evidence="11 12" id="KW-0326">Glycosidase</keyword>
<dbReference type="Proteomes" id="UP000035068">
    <property type="component" value="Unassembled WGS sequence"/>
</dbReference>
<evidence type="ECO:0000256" key="8">
    <source>
        <dbReference type="ARBA" id="ARBA00023125"/>
    </source>
</evidence>
<keyword evidence="6 12" id="KW-0408">Iron</keyword>
<dbReference type="FunFam" id="1.10.1670.10:FF:000001">
    <property type="entry name" value="Endonuclease III"/>
    <property type="match status" value="1"/>
</dbReference>
<evidence type="ECO:0000256" key="4">
    <source>
        <dbReference type="ARBA" id="ARBA00022763"/>
    </source>
</evidence>
<reference evidence="14 15" key="1">
    <citation type="submission" date="2014-12" db="EMBL/GenBank/DDBJ databases">
        <title>Genomes of Geoalkalibacter ferrihydriticus and Geoalkalibacter subterraneus, two haloalkaliphilic metal-reducing members of the Geobacteraceae.</title>
        <authorList>
            <person name="Badalamenti J.P."/>
            <person name="Torres C.I."/>
            <person name="Krajmalnik-Brown R."/>
            <person name="Bond D.R."/>
        </authorList>
    </citation>
    <scope>NUCLEOTIDE SEQUENCE [LARGE SCALE GENOMIC DNA]</scope>
    <source>
        <strain evidence="14 15">DSM 17813</strain>
    </source>
</reference>
<dbReference type="Pfam" id="PF00730">
    <property type="entry name" value="HhH-GPD"/>
    <property type="match status" value="1"/>
</dbReference>
<comment type="caution">
    <text evidence="14">The sequence shown here is derived from an EMBL/GenBank/DDBJ whole genome shotgun (WGS) entry which is preliminary data.</text>
</comment>
<evidence type="ECO:0000256" key="10">
    <source>
        <dbReference type="ARBA" id="ARBA00023239"/>
    </source>
</evidence>
<dbReference type="InterPro" id="IPR003265">
    <property type="entry name" value="HhH-GPD_domain"/>
</dbReference>
<keyword evidence="7 12" id="KW-0411">Iron-sulfur</keyword>
<dbReference type="HAMAP" id="MF_00942">
    <property type="entry name" value="Nth"/>
    <property type="match status" value="1"/>
</dbReference>
<dbReference type="InterPro" id="IPR000445">
    <property type="entry name" value="HhH_motif"/>
</dbReference>
<keyword evidence="15" id="KW-1185">Reference proteome</keyword>
<comment type="function">
    <text evidence="12">DNA repair enzyme that has both DNA N-glycosylase activity and AP-lyase activity. The DNA N-glycosylase activity releases various damaged pyrimidines from DNA by cleaving the N-glycosidic bond, leaving an AP (apurinic/apyrimidinic) site. The AP-lyase activity cleaves the phosphodiester bond 3' to the AP site by a beta-elimination, leaving a 3'-terminal unsaturated sugar and a product with a terminal 5'-phosphate.</text>
</comment>
<name>A0A0C2HY50_9BACT</name>
<evidence type="ECO:0000259" key="13">
    <source>
        <dbReference type="SMART" id="SM00478"/>
    </source>
</evidence>
<evidence type="ECO:0000313" key="14">
    <source>
        <dbReference type="EMBL" id="KIH77652.1"/>
    </source>
</evidence>
<keyword evidence="5 12" id="KW-0378">Hydrolase</keyword>
<protein>
    <recommendedName>
        <fullName evidence="12">Endonuclease III</fullName>
        <ecNumber evidence="12">4.2.99.18</ecNumber>
    </recommendedName>
    <alternativeName>
        <fullName evidence="12">DNA-(apurinic or apyrimidinic site) lyase</fullName>
    </alternativeName>
</protein>
<evidence type="ECO:0000256" key="2">
    <source>
        <dbReference type="ARBA" id="ARBA00022485"/>
    </source>
</evidence>
<dbReference type="Pfam" id="PF00633">
    <property type="entry name" value="HHH"/>
    <property type="match status" value="1"/>
</dbReference>
<dbReference type="FunFam" id="1.10.340.30:FF:000001">
    <property type="entry name" value="Endonuclease III"/>
    <property type="match status" value="1"/>
</dbReference>
<organism evidence="14 15">
    <name type="scientific">Geoalkalibacter ferrihydriticus DSM 17813</name>
    <dbReference type="NCBI Taxonomy" id="1121915"/>
    <lineage>
        <taxon>Bacteria</taxon>
        <taxon>Pseudomonadati</taxon>
        <taxon>Thermodesulfobacteriota</taxon>
        <taxon>Desulfuromonadia</taxon>
        <taxon>Desulfuromonadales</taxon>
        <taxon>Geoalkalibacteraceae</taxon>
        <taxon>Geoalkalibacter</taxon>
    </lineage>
</organism>
<dbReference type="NCBIfam" id="TIGR01083">
    <property type="entry name" value="nth"/>
    <property type="match status" value="1"/>
</dbReference>
<feature type="binding site" evidence="12">
    <location>
        <position position="210"/>
    </location>
    <ligand>
        <name>[4Fe-4S] cluster</name>
        <dbReference type="ChEBI" id="CHEBI:49883"/>
    </ligand>
</feature>
<comment type="cofactor">
    <cofactor evidence="12">
        <name>[4Fe-4S] cluster</name>
        <dbReference type="ChEBI" id="CHEBI:49883"/>
    </cofactor>
    <text evidence="12">Binds 1 [4Fe-4S] cluster.</text>
</comment>
<dbReference type="GO" id="GO:0003677">
    <property type="term" value="F:DNA binding"/>
    <property type="evidence" value="ECO:0007669"/>
    <property type="project" value="UniProtKB-UniRule"/>
</dbReference>
<dbReference type="SMART" id="SM00478">
    <property type="entry name" value="ENDO3c"/>
    <property type="match status" value="1"/>
</dbReference>
<evidence type="ECO:0000256" key="6">
    <source>
        <dbReference type="ARBA" id="ARBA00023004"/>
    </source>
</evidence>
<dbReference type="InterPro" id="IPR011257">
    <property type="entry name" value="DNA_glycosylase"/>
</dbReference>
<keyword evidence="9 12" id="KW-0234">DNA repair</keyword>
<dbReference type="Gene3D" id="1.10.1670.10">
    <property type="entry name" value="Helix-hairpin-Helix base-excision DNA repair enzymes (C-terminal)"/>
    <property type="match status" value="1"/>
</dbReference>
<dbReference type="PANTHER" id="PTHR10359">
    <property type="entry name" value="A/G-SPECIFIC ADENINE GLYCOSYLASE/ENDONUCLEASE III"/>
    <property type="match status" value="1"/>
</dbReference>
<dbReference type="GO" id="GO:0051539">
    <property type="term" value="F:4 iron, 4 sulfur cluster binding"/>
    <property type="evidence" value="ECO:0007669"/>
    <property type="project" value="UniProtKB-UniRule"/>
</dbReference>
<evidence type="ECO:0000313" key="15">
    <source>
        <dbReference type="Proteomes" id="UP000035068"/>
    </source>
</evidence>
<evidence type="ECO:0000256" key="12">
    <source>
        <dbReference type="HAMAP-Rule" id="MF_00942"/>
    </source>
</evidence>
<evidence type="ECO:0000256" key="3">
    <source>
        <dbReference type="ARBA" id="ARBA00022723"/>
    </source>
</evidence>
<gene>
    <name evidence="12" type="primary">nth</name>
    <name evidence="14" type="ORF">GFER_02995</name>
</gene>
<evidence type="ECO:0000256" key="5">
    <source>
        <dbReference type="ARBA" id="ARBA00022801"/>
    </source>
</evidence>
<dbReference type="EMBL" id="JWJD01000001">
    <property type="protein sequence ID" value="KIH77652.1"/>
    <property type="molecule type" value="Genomic_DNA"/>
</dbReference>
<dbReference type="GO" id="GO:0046872">
    <property type="term" value="F:metal ion binding"/>
    <property type="evidence" value="ECO:0007669"/>
    <property type="project" value="UniProtKB-KW"/>
</dbReference>
<dbReference type="SUPFAM" id="SSF48150">
    <property type="entry name" value="DNA-glycosylase"/>
    <property type="match status" value="1"/>
</dbReference>
<keyword evidence="8 12" id="KW-0238">DNA-binding</keyword>
<dbReference type="GO" id="GO:0019104">
    <property type="term" value="F:DNA N-glycosylase activity"/>
    <property type="evidence" value="ECO:0007669"/>
    <property type="project" value="UniProtKB-UniRule"/>
</dbReference>
<evidence type="ECO:0000256" key="11">
    <source>
        <dbReference type="ARBA" id="ARBA00023295"/>
    </source>
</evidence>
<proteinExistence type="inferred from homology"/>
<dbReference type="AlphaFoldDB" id="A0A0C2HY50"/>
<dbReference type="Gene3D" id="1.10.340.30">
    <property type="entry name" value="Hypothetical protein, domain 2"/>
    <property type="match status" value="1"/>
</dbReference>
<evidence type="ECO:0000256" key="9">
    <source>
        <dbReference type="ARBA" id="ARBA00023204"/>
    </source>
</evidence>
<accession>A0A0C2HY50</accession>
<keyword evidence="3 12" id="KW-0479">Metal-binding</keyword>
<dbReference type="PROSITE" id="PS01155">
    <property type="entry name" value="ENDONUCLEASE_III_2"/>
    <property type="match status" value="1"/>
</dbReference>
<dbReference type="PANTHER" id="PTHR10359:SF18">
    <property type="entry name" value="ENDONUCLEASE III"/>
    <property type="match status" value="1"/>
</dbReference>
<dbReference type="GO" id="GO:0140078">
    <property type="term" value="F:class I DNA-(apurinic or apyrimidinic site) endonuclease activity"/>
    <property type="evidence" value="ECO:0007669"/>
    <property type="project" value="UniProtKB-EC"/>
</dbReference>
<feature type="binding site" evidence="12">
    <location>
        <position position="201"/>
    </location>
    <ligand>
        <name>[4Fe-4S] cluster</name>
        <dbReference type="ChEBI" id="CHEBI:49883"/>
    </ligand>
</feature>
<dbReference type="GO" id="GO:0006285">
    <property type="term" value="P:base-excision repair, AP site formation"/>
    <property type="evidence" value="ECO:0007669"/>
    <property type="project" value="TreeGrafter"/>
</dbReference>
<evidence type="ECO:0000256" key="7">
    <source>
        <dbReference type="ARBA" id="ARBA00023014"/>
    </source>
</evidence>
<dbReference type="InterPro" id="IPR005759">
    <property type="entry name" value="Nth"/>
</dbReference>
<comment type="catalytic activity">
    <reaction evidence="12">
        <text>2'-deoxyribonucleotide-(2'-deoxyribose 5'-phosphate)-2'-deoxyribonucleotide-DNA = a 3'-end 2'-deoxyribonucleotide-(2,3-dehydro-2,3-deoxyribose 5'-phosphate)-DNA + a 5'-end 5'-phospho-2'-deoxyribonucleoside-DNA + H(+)</text>
        <dbReference type="Rhea" id="RHEA:66592"/>
        <dbReference type="Rhea" id="RHEA-COMP:13180"/>
        <dbReference type="Rhea" id="RHEA-COMP:16897"/>
        <dbReference type="Rhea" id="RHEA-COMP:17067"/>
        <dbReference type="ChEBI" id="CHEBI:15378"/>
        <dbReference type="ChEBI" id="CHEBI:136412"/>
        <dbReference type="ChEBI" id="CHEBI:157695"/>
        <dbReference type="ChEBI" id="CHEBI:167181"/>
        <dbReference type="EC" id="4.2.99.18"/>
    </reaction>
</comment>
<comment type="similarity">
    <text evidence="1 12">Belongs to the Nth/MutY family.</text>
</comment>
<keyword evidence="4 12" id="KW-0227">DNA damage</keyword>
<evidence type="ECO:0000256" key="1">
    <source>
        <dbReference type="ARBA" id="ARBA00008343"/>
    </source>
</evidence>
<keyword evidence="10 12" id="KW-0456">Lyase</keyword>
<dbReference type="EC" id="4.2.99.18" evidence="12"/>
<feature type="binding site" evidence="12">
    <location>
        <position position="194"/>
    </location>
    <ligand>
        <name>[4Fe-4S] cluster</name>
        <dbReference type="ChEBI" id="CHEBI:49883"/>
    </ligand>
</feature>
<keyword evidence="2 12" id="KW-0004">4Fe-4S</keyword>
<dbReference type="InterPro" id="IPR023170">
    <property type="entry name" value="HhH_base_excis_C"/>
</dbReference>